<evidence type="ECO:0000313" key="5">
    <source>
        <dbReference type="Proteomes" id="UP001165460"/>
    </source>
</evidence>
<feature type="transmembrane region" description="Helical" evidence="2">
    <location>
        <begin position="48"/>
        <end position="68"/>
    </location>
</feature>
<keyword evidence="2" id="KW-0812">Transmembrane</keyword>
<dbReference type="InterPro" id="IPR008756">
    <property type="entry name" value="Peptidase_M56"/>
</dbReference>
<evidence type="ECO:0000313" key="4">
    <source>
        <dbReference type="EMBL" id="MCJ0742521.1"/>
    </source>
</evidence>
<comment type="caution">
    <text evidence="4">The sequence shown here is derived from an EMBL/GenBank/DDBJ whole genome shotgun (WGS) entry which is preliminary data.</text>
</comment>
<keyword evidence="1" id="KW-0175">Coiled coil</keyword>
<dbReference type="Proteomes" id="UP001165460">
    <property type="component" value="Unassembled WGS sequence"/>
</dbReference>
<feature type="coiled-coil region" evidence="1">
    <location>
        <begin position="436"/>
        <end position="463"/>
    </location>
</feature>
<feature type="coiled-coil region" evidence="1">
    <location>
        <begin position="528"/>
        <end position="555"/>
    </location>
</feature>
<dbReference type="EMBL" id="JALGBH010000001">
    <property type="protein sequence ID" value="MCJ0742521.1"/>
    <property type="molecule type" value="Genomic_DNA"/>
</dbReference>
<dbReference type="RefSeq" id="WP_243361022.1">
    <property type="nucleotide sequence ID" value="NZ_JALGBH010000001.1"/>
</dbReference>
<accession>A0ABS9ZW36</accession>
<keyword evidence="5" id="KW-1185">Reference proteome</keyword>
<feature type="transmembrane region" description="Helical" evidence="2">
    <location>
        <begin position="12"/>
        <end position="36"/>
    </location>
</feature>
<keyword evidence="2" id="KW-1133">Transmembrane helix</keyword>
<feature type="transmembrane region" description="Helical" evidence="2">
    <location>
        <begin position="312"/>
        <end position="330"/>
    </location>
</feature>
<organism evidence="4 5">
    <name type="scientific">Pedobacter montanisoli</name>
    <dbReference type="NCBI Taxonomy" id="2923277"/>
    <lineage>
        <taxon>Bacteria</taxon>
        <taxon>Pseudomonadati</taxon>
        <taxon>Bacteroidota</taxon>
        <taxon>Sphingobacteriia</taxon>
        <taxon>Sphingobacteriales</taxon>
        <taxon>Sphingobacteriaceae</taxon>
        <taxon>Pedobacter</taxon>
    </lineage>
</organism>
<dbReference type="CDD" id="cd07341">
    <property type="entry name" value="M56_BlaR1_MecR1_like"/>
    <property type="match status" value="1"/>
</dbReference>
<feature type="domain" description="Peptidase M56" evidence="3">
    <location>
        <begin position="91"/>
        <end position="297"/>
    </location>
</feature>
<evidence type="ECO:0000256" key="1">
    <source>
        <dbReference type="SAM" id="Coils"/>
    </source>
</evidence>
<dbReference type="PANTHER" id="PTHR34978">
    <property type="entry name" value="POSSIBLE SENSOR-TRANSDUCER PROTEIN BLAR"/>
    <property type="match status" value="1"/>
</dbReference>
<keyword evidence="4" id="KW-0645">Protease</keyword>
<proteinExistence type="predicted"/>
<dbReference type="Pfam" id="PF05569">
    <property type="entry name" value="Peptidase_M56"/>
    <property type="match status" value="1"/>
</dbReference>
<dbReference type="EC" id="3.4.24.-" evidence="4"/>
<keyword evidence="2" id="KW-0472">Membrane</keyword>
<reference evidence="4" key="1">
    <citation type="submission" date="2022-03" db="EMBL/GenBank/DDBJ databases">
        <authorList>
            <person name="Woo C.Y."/>
        </authorList>
    </citation>
    <scope>NUCLEOTIDE SEQUENCE</scope>
    <source>
        <strain evidence="4">CYS-01</strain>
    </source>
</reference>
<dbReference type="Gene3D" id="3.30.2010.10">
    <property type="entry name" value="Metalloproteases ('zincins'), catalytic domain"/>
    <property type="match status" value="1"/>
</dbReference>
<sequence length="660" mass="76866">MEAIVHNLVKALGWSILHSLWQGAAIFALLCIGLVLCKNSTARLKHNLAFGSLALIFVSFCITFFSLFKLPGNAVAGYDENINAQTYYFLLQQANSLNFKTERYFPYLTSLYSMGIILQLFIILKGYLGLKSLKKAENFAVPSAWQNAFENTVEQLNIRKKVTFYLSPKVNVPLVIGFFKPVVLFPVALATQLDIQQVEAILIHELSHIRRNDYLINLMKVMVETLLFFNPFVWLTSRFIQIEREHACDDLVVNFTNTPVTYAHALLKLELIKNKQKPNLSLAAADNNYHLYQRIKRITNMKTNYINVKQQLFILTLTIGTIISVAWINPTQSEKHKTIKAKSIHEIKSTATETKKPISLVLKADTDTTKKKKRSFKLITTNDKGETITYTSLDDVPDSMRVKLDEMKKRFESPEWKEKMAKIEFNAKEMEKKFNSKEWKDHMAKIELNAKEMEKKFNSKEWKDKMAKIEFDSKEMEKKFNSKEWKDHMAKIEFDSKKLEEMFNSKEWKDKMAKIEFDSKEMEKKFNSKEWKDHMAKIELNAKEMEKKFNSKEWKDHMAKIEFNGKKLEEMFNSKEWKDKMEEIKKFQQTPEYKELRKKYEKDLEELKKQKGISGSAFFFESSASPVKLSLPAVSEKDLALVANLTIPTPLPAVQVIEIK</sequence>
<evidence type="ECO:0000256" key="2">
    <source>
        <dbReference type="SAM" id="Phobius"/>
    </source>
</evidence>
<dbReference type="InterPro" id="IPR052173">
    <property type="entry name" value="Beta-lactam_resp_regulator"/>
</dbReference>
<dbReference type="PANTHER" id="PTHR34978:SF3">
    <property type="entry name" value="SLR0241 PROTEIN"/>
    <property type="match status" value="1"/>
</dbReference>
<dbReference type="GO" id="GO:0008237">
    <property type="term" value="F:metallopeptidase activity"/>
    <property type="evidence" value="ECO:0007669"/>
    <property type="project" value="UniProtKB-KW"/>
</dbReference>
<keyword evidence="4" id="KW-0378">Hydrolase</keyword>
<gene>
    <name evidence="4" type="ORF">MMF97_07350</name>
</gene>
<protein>
    <submittedName>
        <fullName evidence="4">M48 family metalloprotease</fullName>
        <ecNumber evidence="4">3.4.24.-</ecNumber>
    </submittedName>
</protein>
<evidence type="ECO:0000259" key="3">
    <source>
        <dbReference type="Pfam" id="PF05569"/>
    </source>
</evidence>
<keyword evidence="4" id="KW-0482">Metalloprotease</keyword>
<feature type="transmembrane region" description="Helical" evidence="2">
    <location>
        <begin position="104"/>
        <end position="124"/>
    </location>
</feature>
<name>A0ABS9ZW36_9SPHI</name>